<dbReference type="eggNOG" id="ENOG5032SYS">
    <property type="taxonomic scope" value="Bacteria"/>
</dbReference>
<dbReference type="InterPro" id="IPR036249">
    <property type="entry name" value="Thioredoxin-like_sf"/>
</dbReference>
<gene>
    <name evidence="2" type="ORF">HMPREF9013_1280</name>
</gene>
<dbReference type="Proteomes" id="UP000005017">
    <property type="component" value="Unassembled WGS sequence"/>
</dbReference>
<dbReference type="PROSITE" id="PS51257">
    <property type="entry name" value="PROKAR_LIPOPROTEIN"/>
    <property type="match status" value="1"/>
</dbReference>
<dbReference type="OrthoDB" id="9792987at2"/>
<name>D2MPG5_9FIRM</name>
<keyword evidence="3" id="KW-1185">Reference proteome</keyword>
<sequence>MNIKKVILILLALSLLGGCTNSYQEPKVDQKIEADYKLELKSSQADMSGYKWIRGKKADFKEVSTKEALRLINEKGTGIVYFGYTKCAYCIRAVPELNEAMKRTGVSVYYVDTTKANELDINSALAKLSPILQKTGDNTDGFYVPLVVAIRDGVPVAEHTSLLKSYEITSEDSQMSEEQKKELQNIYIRIFQKIAK</sequence>
<dbReference type="EMBL" id="ADFR01000009">
    <property type="protein sequence ID" value="EFC05577.1"/>
    <property type="molecule type" value="Genomic_DNA"/>
</dbReference>
<protein>
    <submittedName>
        <fullName evidence="2">Putative bacteriocin transport accessory protein</fullName>
    </submittedName>
</protein>
<dbReference type="RefSeq" id="WP_006627278.1">
    <property type="nucleotide sequence ID" value="NZ_ADFR01000009.1"/>
</dbReference>
<comment type="caution">
    <text evidence="2">The sequence shown here is derived from an EMBL/GenBank/DDBJ whole genome shotgun (WGS) entry which is preliminary data.</text>
</comment>
<feature type="chain" id="PRO_5003033995" evidence="1">
    <location>
        <begin position="25"/>
        <end position="196"/>
    </location>
</feature>
<keyword evidence="1" id="KW-0732">Signal</keyword>
<accession>D2MPG5</accession>
<evidence type="ECO:0000313" key="2">
    <source>
        <dbReference type="EMBL" id="EFC05577.1"/>
    </source>
</evidence>
<proteinExistence type="predicted"/>
<dbReference type="Gene3D" id="3.40.30.10">
    <property type="entry name" value="Glutaredoxin"/>
    <property type="match status" value="1"/>
</dbReference>
<organism evidence="2 3">
    <name type="scientific">Bulleidia extructa W1219</name>
    <dbReference type="NCBI Taxonomy" id="679192"/>
    <lineage>
        <taxon>Bacteria</taxon>
        <taxon>Bacillati</taxon>
        <taxon>Bacillota</taxon>
        <taxon>Erysipelotrichia</taxon>
        <taxon>Erysipelotrichales</taxon>
        <taxon>Erysipelotrichaceae</taxon>
        <taxon>Bulleidia</taxon>
    </lineage>
</organism>
<feature type="signal peptide" evidence="1">
    <location>
        <begin position="1"/>
        <end position="24"/>
    </location>
</feature>
<dbReference type="AlphaFoldDB" id="D2MPG5"/>
<reference evidence="3" key="1">
    <citation type="submission" date="2009-12" db="EMBL/GenBank/DDBJ databases">
        <title>Sequence of Clostridiales genomosp. BVAB3 str. UPII9-5.</title>
        <authorList>
            <person name="Madupu R."/>
            <person name="Durkin A.S."/>
            <person name="Torralba M."/>
            <person name="Methe B."/>
            <person name="Sutton G.G."/>
            <person name="Strausberg R.L."/>
            <person name="Nelson K.E."/>
        </authorList>
    </citation>
    <scope>NUCLEOTIDE SEQUENCE [LARGE SCALE GENOMIC DNA]</scope>
    <source>
        <strain evidence="3">W1219</strain>
    </source>
</reference>
<dbReference type="STRING" id="679192.HMPREF9013_1280"/>
<evidence type="ECO:0000256" key="1">
    <source>
        <dbReference type="SAM" id="SignalP"/>
    </source>
</evidence>
<evidence type="ECO:0000313" key="3">
    <source>
        <dbReference type="Proteomes" id="UP000005017"/>
    </source>
</evidence>
<dbReference type="SUPFAM" id="SSF52833">
    <property type="entry name" value="Thioredoxin-like"/>
    <property type="match status" value="1"/>
</dbReference>